<evidence type="ECO:0000256" key="6">
    <source>
        <dbReference type="ARBA" id="ARBA00022989"/>
    </source>
</evidence>
<comment type="similarity">
    <text evidence="2 9">Belongs to the chondroitin N-acetylgalactosaminyltransferase family.</text>
</comment>
<evidence type="ECO:0000256" key="8">
    <source>
        <dbReference type="ARBA" id="ARBA00023136"/>
    </source>
</evidence>
<dbReference type="Proteomes" id="UP000015104">
    <property type="component" value="Unassembled WGS sequence"/>
</dbReference>
<dbReference type="EnsemblMetazoa" id="tetur37g00060.1">
    <property type="protein sequence ID" value="tetur37g00060.1"/>
    <property type="gene ID" value="tetur37g00060"/>
</dbReference>
<dbReference type="OrthoDB" id="9985088at2759"/>
<evidence type="ECO:0000256" key="4">
    <source>
        <dbReference type="ARBA" id="ARBA00022692"/>
    </source>
</evidence>
<keyword evidence="7 9" id="KW-0333">Golgi apparatus</keyword>
<keyword evidence="3 9" id="KW-0808">Transferase</keyword>
<name>T1L3X7_TETUR</name>
<keyword evidence="12" id="KW-1185">Reference proteome</keyword>
<proteinExistence type="inferred from homology"/>
<evidence type="ECO:0000313" key="12">
    <source>
        <dbReference type="Proteomes" id="UP000015104"/>
    </source>
</evidence>
<dbReference type="GO" id="GO:0047238">
    <property type="term" value="F:glucuronosyl-N-acetylgalactosaminyl-proteoglycan 4-beta-N-acetylgalactosaminyltransferase activity"/>
    <property type="evidence" value="ECO:0007669"/>
    <property type="project" value="TreeGrafter"/>
</dbReference>
<evidence type="ECO:0000256" key="5">
    <source>
        <dbReference type="ARBA" id="ARBA00022968"/>
    </source>
</evidence>
<evidence type="ECO:0000256" key="7">
    <source>
        <dbReference type="ARBA" id="ARBA00023034"/>
    </source>
</evidence>
<gene>
    <name evidence="11" type="primary">107370068</name>
</gene>
<protein>
    <recommendedName>
        <fullName evidence="9">Hexosyltransferase</fullName>
        <ecNumber evidence="9">2.4.1.-</ecNumber>
    </recommendedName>
</protein>
<feature type="region of interest" description="Disordered" evidence="10">
    <location>
        <begin position="148"/>
        <end position="184"/>
    </location>
</feature>
<keyword evidence="8" id="KW-0472">Membrane</keyword>
<dbReference type="PANTHER" id="PTHR12369">
    <property type="entry name" value="CHONDROITIN SYNTHASE"/>
    <property type="match status" value="1"/>
</dbReference>
<dbReference type="OMA" id="WIQIGVQ"/>
<evidence type="ECO:0000313" key="11">
    <source>
        <dbReference type="EnsemblMetazoa" id="tetur37g00060.1"/>
    </source>
</evidence>
<sequence>MRLLHLKWSSLSRRAVILFGLLAGFFVSLFTPYFNNCLTVETTTGFQLSRLLVKSSNWFEEIINSDFNPIVKLPLTNGSVKPSERLKAYNSKRPRFVLDELDVNDQLLIVVLTSDQTYFNLGQLLNETLSSYADRILFFKESIYSDSSVSSSSSQSPSASVSTPSSSSSSPAPAQLPLSSPESSFPLVSPSPSLINLYPSQTPEPVLSRILNYLDKSYDSGKVKSYLRGHNFIFFISDNSYVKGDALRSIVDNLSISDHIFALGGDIGVDLLDSNQFSSCSSAFTEKSNLFHHFLSGLLVSTSLIGSCRGQLDCLRLACNDSLIKSYRLSPDHSDKLLLDPNLFSSSLITYPLFTTKVYANVHHFYLQSSLNNYLRQLSKLESKITAYVDNHKHKTHHQWTSTWPLGIISSHRPVDRFDVVRWTYIENGLVYMPDDFEVLREENEAEKIDRETIEYLTGRWLITQYPDIKSVGSIQFTSVYRRFDANRGMDYIMNLNILSNQGRLTNFPIRIEAVKPLVPMTIIDQIPFATEQNRVTLVVPVRSDGEVSDIISLMNQYVNLCNEKQWQSRNLALIIALITQNSSPPSGYGRVISLQSKLSSLECKLLLSTIPREPNESYSTSTDLGLLMLLKERFTQILMHSIIVLSTSNTLINSDYLARIQLNTIKGHQIFFPIPFQEYNLRPSSSGSSSEYSWKITKDSGFFNWFDYRHAAFYMEDLEKALETVLAPSVLPNLRTRTNEILCDYDLLEMFLQFNCQSSVRTGLHILRSIEPKLKLSYRNEDCDQKADKFTQQWCNMTPVYSFGNKAQMASLILNYKKIKFTN</sequence>
<evidence type="ECO:0000256" key="2">
    <source>
        <dbReference type="ARBA" id="ARBA00009239"/>
    </source>
</evidence>
<dbReference type="EC" id="2.4.1.-" evidence="9"/>
<dbReference type="PANTHER" id="PTHR12369:SF13">
    <property type="entry name" value="HEXOSYLTRANSFERASE"/>
    <property type="match status" value="1"/>
</dbReference>
<dbReference type="eggNOG" id="KOG3708">
    <property type="taxonomic scope" value="Eukaryota"/>
</dbReference>
<dbReference type="HOGENOM" id="CLU_016244_1_0_1"/>
<dbReference type="EMBL" id="CAEY01001062">
    <property type="status" value="NOT_ANNOTATED_CDS"/>
    <property type="molecule type" value="Genomic_DNA"/>
</dbReference>
<organism evidence="11 12">
    <name type="scientific">Tetranychus urticae</name>
    <name type="common">Two-spotted spider mite</name>
    <dbReference type="NCBI Taxonomy" id="32264"/>
    <lineage>
        <taxon>Eukaryota</taxon>
        <taxon>Metazoa</taxon>
        <taxon>Ecdysozoa</taxon>
        <taxon>Arthropoda</taxon>
        <taxon>Chelicerata</taxon>
        <taxon>Arachnida</taxon>
        <taxon>Acari</taxon>
        <taxon>Acariformes</taxon>
        <taxon>Trombidiformes</taxon>
        <taxon>Prostigmata</taxon>
        <taxon>Eleutherengona</taxon>
        <taxon>Raphignathae</taxon>
        <taxon>Tetranychoidea</taxon>
        <taxon>Tetranychidae</taxon>
        <taxon>Tetranychus</taxon>
    </lineage>
</organism>
<dbReference type="InterPro" id="IPR008428">
    <property type="entry name" value="Chond_GalNAc"/>
</dbReference>
<keyword evidence="5 9" id="KW-0735">Signal-anchor</keyword>
<evidence type="ECO:0000256" key="3">
    <source>
        <dbReference type="ARBA" id="ARBA00022679"/>
    </source>
</evidence>
<keyword evidence="6" id="KW-1133">Transmembrane helix</keyword>
<evidence type="ECO:0000256" key="10">
    <source>
        <dbReference type="SAM" id="MobiDB-lite"/>
    </source>
</evidence>
<evidence type="ECO:0000256" key="1">
    <source>
        <dbReference type="ARBA" id="ARBA00004447"/>
    </source>
</evidence>
<keyword evidence="4" id="KW-0812">Transmembrane</keyword>
<dbReference type="AlphaFoldDB" id="T1L3X7"/>
<comment type="subcellular location">
    <subcellularLocation>
        <location evidence="1 9">Golgi apparatus</location>
        <location evidence="1 9">Golgi stack membrane</location>
        <topology evidence="1 9">Single-pass type II membrane protein</topology>
    </subcellularLocation>
</comment>
<dbReference type="Pfam" id="PF05679">
    <property type="entry name" value="CHGN"/>
    <property type="match status" value="1"/>
</dbReference>
<evidence type="ECO:0000256" key="9">
    <source>
        <dbReference type="RuleBase" id="RU364016"/>
    </source>
</evidence>
<reference evidence="11" key="2">
    <citation type="submission" date="2015-06" db="UniProtKB">
        <authorList>
            <consortium name="EnsemblMetazoa"/>
        </authorList>
    </citation>
    <scope>IDENTIFICATION</scope>
</reference>
<dbReference type="STRING" id="32264.T1L3X7"/>
<accession>T1L3X7</accession>
<reference evidence="12" key="1">
    <citation type="submission" date="2011-08" db="EMBL/GenBank/DDBJ databases">
        <authorList>
            <person name="Rombauts S."/>
        </authorList>
    </citation>
    <scope>NUCLEOTIDE SEQUENCE</scope>
    <source>
        <strain evidence="12">London</strain>
    </source>
</reference>
<dbReference type="GO" id="GO:0032580">
    <property type="term" value="C:Golgi cisterna membrane"/>
    <property type="evidence" value="ECO:0007669"/>
    <property type="project" value="UniProtKB-SubCell"/>
</dbReference>
<dbReference type="InterPro" id="IPR051227">
    <property type="entry name" value="CS_glycosyltransferase"/>
</dbReference>
<dbReference type="KEGG" id="tut:107370068"/>